<feature type="region of interest" description="Disordered" evidence="1">
    <location>
        <begin position="341"/>
        <end position="388"/>
    </location>
</feature>
<dbReference type="KEGG" id="lrs:PX52LOC_08151"/>
<feature type="transmembrane region" description="Helical" evidence="2">
    <location>
        <begin position="190"/>
        <end position="207"/>
    </location>
</feature>
<evidence type="ECO:0000256" key="1">
    <source>
        <dbReference type="SAM" id="MobiDB-lite"/>
    </source>
</evidence>
<dbReference type="RefSeq" id="WP_149115266.1">
    <property type="nucleotide sequence ID" value="NZ_CP042425.1"/>
</dbReference>
<dbReference type="GO" id="GO:0016747">
    <property type="term" value="F:acyltransferase activity, transferring groups other than amino-acyl groups"/>
    <property type="evidence" value="ECO:0007669"/>
    <property type="project" value="InterPro"/>
</dbReference>
<feature type="transmembrane region" description="Helical" evidence="2">
    <location>
        <begin position="128"/>
        <end position="151"/>
    </location>
</feature>
<keyword evidence="4" id="KW-0808">Transferase</keyword>
<sequence>MEGEEVARNHSLDILRGVAILMVLATHLANSFARGTPLADALSVGGRGVDLFFVLSGWLLGSQLFREANLTGTVAVRHFWARRWLRTMPAYYAVLFATFAQFVVQGKSDRFDWRYLLFLQNYLPERPFLGVTWSLCVEEHFYLLIAPAVWIGYRFRRAVAVLAVVVLALIVAHVAGFYTHRSDYHITETHVIFEQCGLGVLLAWLAVNRPRTWLALCRTSLQLAVLGLVLIGVAAVNRTVWAWWLPDWGTGGWAVIFGSWIVLANSSPFWRDRVRSRLLAFVASRAYSLYLVHIEAITLAKKLPLPAEVQAVAAFVLAFAMAEVLYRFVERPFNRLRERWTPSSRLSPSPLGGEGWGGGYEFATGRESVSPSAPPTPHPNPPPQGGRE</sequence>
<reference evidence="5" key="1">
    <citation type="submission" date="2019-08" db="EMBL/GenBank/DDBJ databases">
        <title>Limnoglobus roseus gen. nov., sp. nov., a novel freshwater planctomycete with a giant genome from the family Gemmataceae.</title>
        <authorList>
            <person name="Kulichevskaya I.S."/>
            <person name="Naumoff D.G."/>
            <person name="Miroshnikov K."/>
            <person name="Ivanova A."/>
            <person name="Philippov D.A."/>
            <person name="Hakobyan A."/>
            <person name="Rijpstra I.C."/>
            <person name="Sinninghe Damste J.S."/>
            <person name="Liesack W."/>
            <person name="Dedysh S.N."/>
        </authorList>
    </citation>
    <scope>NUCLEOTIDE SEQUENCE [LARGE SCALE GENOMIC DNA]</scope>
    <source>
        <strain evidence="5">PX52</strain>
    </source>
</reference>
<feature type="transmembrane region" description="Helical" evidence="2">
    <location>
        <begin position="90"/>
        <end position="108"/>
    </location>
</feature>
<dbReference type="InterPro" id="IPR050879">
    <property type="entry name" value="Acyltransferase_3"/>
</dbReference>
<name>A0A5C1ATU4_9BACT</name>
<dbReference type="Proteomes" id="UP000324974">
    <property type="component" value="Chromosome"/>
</dbReference>
<feature type="transmembrane region" description="Helical" evidence="2">
    <location>
        <begin position="248"/>
        <end position="266"/>
    </location>
</feature>
<accession>A0A5C1ATU4</accession>
<feature type="transmembrane region" description="Helical" evidence="2">
    <location>
        <begin position="278"/>
        <end position="299"/>
    </location>
</feature>
<feature type="transmembrane region" description="Helical" evidence="2">
    <location>
        <begin position="158"/>
        <end position="178"/>
    </location>
</feature>
<dbReference type="GO" id="GO:0016020">
    <property type="term" value="C:membrane"/>
    <property type="evidence" value="ECO:0007669"/>
    <property type="project" value="TreeGrafter"/>
</dbReference>
<protein>
    <submittedName>
        <fullName evidence="4">Acyltransferase</fullName>
    </submittedName>
</protein>
<feature type="transmembrane region" description="Helical" evidence="2">
    <location>
        <begin position="12"/>
        <end position="29"/>
    </location>
</feature>
<keyword evidence="5" id="KW-1185">Reference proteome</keyword>
<dbReference type="GO" id="GO:0000271">
    <property type="term" value="P:polysaccharide biosynthetic process"/>
    <property type="evidence" value="ECO:0007669"/>
    <property type="project" value="TreeGrafter"/>
</dbReference>
<feature type="domain" description="Acyltransferase 3" evidence="3">
    <location>
        <begin position="9"/>
        <end position="321"/>
    </location>
</feature>
<keyword evidence="4" id="KW-0012">Acyltransferase</keyword>
<feature type="transmembrane region" description="Helical" evidence="2">
    <location>
        <begin position="311"/>
        <end position="329"/>
    </location>
</feature>
<feature type="compositionally biased region" description="Pro residues" evidence="1">
    <location>
        <begin position="372"/>
        <end position="388"/>
    </location>
</feature>
<evidence type="ECO:0000259" key="3">
    <source>
        <dbReference type="Pfam" id="PF01757"/>
    </source>
</evidence>
<evidence type="ECO:0000256" key="2">
    <source>
        <dbReference type="SAM" id="Phobius"/>
    </source>
</evidence>
<feature type="transmembrane region" description="Helical" evidence="2">
    <location>
        <begin position="41"/>
        <end position="60"/>
    </location>
</feature>
<feature type="transmembrane region" description="Helical" evidence="2">
    <location>
        <begin position="219"/>
        <end position="236"/>
    </location>
</feature>
<dbReference type="AlphaFoldDB" id="A0A5C1ATU4"/>
<dbReference type="PANTHER" id="PTHR23028">
    <property type="entry name" value="ACETYLTRANSFERASE"/>
    <property type="match status" value="1"/>
</dbReference>
<keyword evidence="2" id="KW-0472">Membrane</keyword>
<dbReference type="EMBL" id="CP042425">
    <property type="protein sequence ID" value="QEL21022.1"/>
    <property type="molecule type" value="Genomic_DNA"/>
</dbReference>
<evidence type="ECO:0000313" key="5">
    <source>
        <dbReference type="Proteomes" id="UP000324974"/>
    </source>
</evidence>
<proteinExistence type="predicted"/>
<dbReference type="OrthoDB" id="9796461at2"/>
<keyword evidence="2" id="KW-1133">Transmembrane helix</keyword>
<evidence type="ECO:0000313" key="4">
    <source>
        <dbReference type="EMBL" id="QEL21022.1"/>
    </source>
</evidence>
<dbReference type="PANTHER" id="PTHR23028:SF131">
    <property type="entry name" value="BLR2367 PROTEIN"/>
    <property type="match status" value="1"/>
</dbReference>
<gene>
    <name evidence="4" type="ORF">PX52LOC_08151</name>
</gene>
<keyword evidence="2" id="KW-0812">Transmembrane</keyword>
<dbReference type="Pfam" id="PF01757">
    <property type="entry name" value="Acyl_transf_3"/>
    <property type="match status" value="1"/>
</dbReference>
<feature type="compositionally biased region" description="Low complexity" evidence="1">
    <location>
        <begin position="342"/>
        <end position="351"/>
    </location>
</feature>
<organism evidence="4 5">
    <name type="scientific">Limnoglobus roseus</name>
    <dbReference type="NCBI Taxonomy" id="2598579"/>
    <lineage>
        <taxon>Bacteria</taxon>
        <taxon>Pseudomonadati</taxon>
        <taxon>Planctomycetota</taxon>
        <taxon>Planctomycetia</taxon>
        <taxon>Gemmatales</taxon>
        <taxon>Gemmataceae</taxon>
        <taxon>Limnoglobus</taxon>
    </lineage>
</organism>
<dbReference type="InterPro" id="IPR002656">
    <property type="entry name" value="Acyl_transf_3_dom"/>
</dbReference>